<sequence length="357" mass="39687">MKKKRGTGKGRNAAAIGARCTNADLRRLAEAAAAEKTNSGGQRNSGDPANGGSSGSIARPKAGDPANGGTQHPVIEDPVLIVLPSVMTSIPTQYPPSTQRPQLLWRQPLSSRLNPRQSQREEEHHGDYEVDHQKNQVDLPHEEVYQDSEDSDGEEEEEDELVEEYVVDPPEQQDYDQLLDNLMALPGRGHISLLSPHPIPNKDITWFGEDDGTVTRDIIGILRRKFDKAYYKWSVTSIKQLELFFRTFAETGITGLVKQEFNAIASLRLKGICTVKDKKGNIFGLGQLRSKQGKRKRDESCGSSSSSFSDMQQQLQAAQQKLADQDLENARRDARLDKLLTILKQKDPAVATLMEED</sequence>
<dbReference type="OrthoDB" id="1111359at2759"/>
<feature type="region of interest" description="Disordered" evidence="1">
    <location>
        <begin position="92"/>
        <end position="161"/>
    </location>
</feature>
<dbReference type="Gramene" id="KFK23326">
    <property type="protein sequence ID" value="KFK23326"/>
    <property type="gene ID" value="AALP_AAs42446U000100"/>
</dbReference>
<feature type="compositionally biased region" description="Acidic residues" evidence="1">
    <location>
        <begin position="145"/>
        <end position="161"/>
    </location>
</feature>
<accession>A0A087G0C4</accession>
<evidence type="ECO:0000313" key="3">
    <source>
        <dbReference type="Proteomes" id="UP000029120"/>
    </source>
</evidence>
<protein>
    <submittedName>
        <fullName evidence="2">Uncharacterized protein</fullName>
    </submittedName>
</protein>
<keyword evidence="3" id="KW-1185">Reference proteome</keyword>
<proteinExistence type="predicted"/>
<feature type="compositionally biased region" description="Basic and acidic residues" evidence="1">
    <location>
        <begin position="118"/>
        <end position="144"/>
    </location>
</feature>
<evidence type="ECO:0000256" key="1">
    <source>
        <dbReference type="SAM" id="MobiDB-lite"/>
    </source>
</evidence>
<feature type="compositionally biased region" description="Polar residues" evidence="1">
    <location>
        <begin position="92"/>
        <end position="101"/>
    </location>
</feature>
<name>A0A087G0C4_ARAAL</name>
<feature type="region of interest" description="Disordered" evidence="1">
    <location>
        <begin position="31"/>
        <end position="75"/>
    </location>
</feature>
<dbReference type="Proteomes" id="UP000029120">
    <property type="component" value="Unassembled WGS sequence"/>
</dbReference>
<dbReference type="EMBL" id="KL980120">
    <property type="protein sequence ID" value="KFK23326.1"/>
    <property type="molecule type" value="Genomic_DNA"/>
</dbReference>
<evidence type="ECO:0000313" key="2">
    <source>
        <dbReference type="EMBL" id="KFK23326.1"/>
    </source>
</evidence>
<gene>
    <name evidence="2" type="ORF">AALP_AAs42446U000100</name>
</gene>
<feature type="compositionally biased region" description="Polar residues" evidence="1">
    <location>
        <begin position="36"/>
        <end position="47"/>
    </location>
</feature>
<dbReference type="AlphaFoldDB" id="A0A087G0C4"/>
<reference evidence="3" key="1">
    <citation type="journal article" date="2015" name="Nat. Plants">
        <title>Genome expansion of Arabis alpina linked with retrotransposition and reduced symmetric DNA methylation.</title>
        <authorList>
            <person name="Willing E.M."/>
            <person name="Rawat V."/>
            <person name="Mandakova T."/>
            <person name="Maumus F."/>
            <person name="James G.V."/>
            <person name="Nordstroem K.J."/>
            <person name="Becker C."/>
            <person name="Warthmann N."/>
            <person name="Chica C."/>
            <person name="Szarzynska B."/>
            <person name="Zytnicki M."/>
            <person name="Albani M.C."/>
            <person name="Kiefer C."/>
            <person name="Bergonzi S."/>
            <person name="Castaings L."/>
            <person name="Mateos J.L."/>
            <person name="Berns M.C."/>
            <person name="Bujdoso N."/>
            <person name="Piofczyk T."/>
            <person name="de Lorenzo L."/>
            <person name="Barrero-Sicilia C."/>
            <person name="Mateos I."/>
            <person name="Piednoel M."/>
            <person name="Hagmann J."/>
            <person name="Chen-Min-Tao R."/>
            <person name="Iglesias-Fernandez R."/>
            <person name="Schuster S.C."/>
            <person name="Alonso-Blanco C."/>
            <person name="Roudier F."/>
            <person name="Carbonero P."/>
            <person name="Paz-Ares J."/>
            <person name="Davis S.J."/>
            <person name="Pecinka A."/>
            <person name="Quesneville H."/>
            <person name="Colot V."/>
            <person name="Lysak M.A."/>
            <person name="Weigel D."/>
            <person name="Coupland G."/>
            <person name="Schneeberger K."/>
        </authorList>
    </citation>
    <scope>NUCLEOTIDE SEQUENCE [LARGE SCALE GENOMIC DNA]</scope>
    <source>
        <strain evidence="3">cv. Pajares</strain>
    </source>
</reference>
<organism evidence="2 3">
    <name type="scientific">Arabis alpina</name>
    <name type="common">Alpine rock-cress</name>
    <dbReference type="NCBI Taxonomy" id="50452"/>
    <lineage>
        <taxon>Eukaryota</taxon>
        <taxon>Viridiplantae</taxon>
        <taxon>Streptophyta</taxon>
        <taxon>Embryophyta</taxon>
        <taxon>Tracheophyta</taxon>
        <taxon>Spermatophyta</taxon>
        <taxon>Magnoliopsida</taxon>
        <taxon>eudicotyledons</taxon>
        <taxon>Gunneridae</taxon>
        <taxon>Pentapetalae</taxon>
        <taxon>rosids</taxon>
        <taxon>malvids</taxon>
        <taxon>Brassicales</taxon>
        <taxon>Brassicaceae</taxon>
        <taxon>Arabideae</taxon>
        <taxon>Arabis</taxon>
    </lineage>
</organism>
<feature type="compositionally biased region" description="Polar residues" evidence="1">
    <location>
        <begin position="108"/>
        <end position="117"/>
    </location>
</feature>